<sequence>MNEDRTPQTPPIIKAVTDCESRPRWSVMIPAYNCIGYLQTALESVLIQDPGPEIMQIEVVDDHSTDGDVRALVARVGKGRVGYYRQPYNRGSLRNFETCLNRSKGHLVHLLHGDDAVLPGFYRVTGALFDAHPQVGAAFTSHIVIDECGNQVYSRQSLMDKPGVLSDWLSTIARRQRLQPPAIVVKRLVYEHLGGFFAFHFNEDWEMWVRIAAHYPVAYSPERLARYRYHTNNITTRSFLSGQNILDIYKAIDIIQHYLPPEKRKSYKRSARKYKSIYIAHKSHQLYNEYGTTHAALLQAKAAFKMSRNLNTIYIILKLYIKKLIGYKFLKKRTLRFFEKLKERNADSEPVPVNRLKE</sequence>
<evidence type="ECO:0000313" key="2">
    <source>
        <dbReference type="EMBL" id="TCS90120.1"/>
    </source>
</evidence>
<dbReference type="InterPro" id="IPR001173">
    <property type="entry name" value="Glyco_trans_2-like"/>
</dbReference>
<dbReference type="RefSeq" id="WP_132127577.1">
    <property type="nucleotide sequence ID" value="NZ_SMAD01000001.1"/>
</dbReference>
<accession>A0A4R3KZQ8</accession>
<evidence type="ECO:0000313" key="3">
    <source>
        <dbReference type="Proteomes" id="UP000295807"/>
    </source>
</evidence>
<reference evidence="2 3" key="1">
    <citation type="submission" date="2019-03" db="EMBL/GenBank/DDBJ databases">
        <title>Genomic Encyclopedia of Type Strains, Phase IV (KMG-IV): sequencing the most valuable type-strain genomes for metagenomic binning, comparative biology and taxonomic classification.</title>
        <authorList>
            <person name="Goeker M."/>
        </authorList>
    </citation>
    <scope>NUCLEOTIDE SEQUENCE [LARGE SCALE GENOMIC DNA]</scope>
    <source>
        <strain evidence="2 3">DSM 21100</strain>
    </source>
</reference>
<name>A0A4R3KZQ8_9SPHI</name>
<proteinExistence type="predicted"/>
<keyword evidence="3" id="KW-1185">Reference proteome</keyword>
<organism evidence="2 3">
    <name type="scientific">Anseongella ginsenosidimutans</name>
    <dbReference type="NCBI Taxonomy" id="496056"/>
    <lineage>
        <taxon>Bacteria</taxon>
        <taxon>Pseudomonadati</taxon>
        <taxon>Bacteroidota</taxon>
        <taxon>Sphingobacteriia</taxon>
        <taxon>Sphingobacteriales</taxon>
        <taxon>Sphingobacteriaceae</taxon>
        <taxon>Anseongella</taxon>
    </lineage>
</organism>
<comment type="caution">
    <text evidence="2">The sequence shown here is derived from an EMBL/GenBank/DDBJ whole genome shotgun (WGS) entry which is preliminary data.</text>
</comment>
<gene>
    <name evidence="2" type="ORF">EDD80_101319</name>
</gene>
<dbReference type="PANTHER" id="PTHR43685:SF12">
    <property type="entry name" value="GLYCOSYL TRANSFERASE FAMILY 2"/>
    <property type="match status" value="1"/>
</dbReference>
<dbReference type="GO" id="GO:0016740">
    <property type="term" value="F:transferase activity"/>
    <property type="evidence" value="ECO:0007669"/>
    <property type="project" value="UniProtKB-KW"/>
</dbReference>
<dbReference type="Gene3D" id="3.90.550.10">
    <property type="entry name" value="Spore Coat Polysaccharide Biosynthesis Protein SpsA, Chain A"/>
    <property type="match status" value="1"/>
</dbReference>
<protein>
    <submittedName>
        <fullName evidence="2">Glycosyltransferase involved in cell wall biosynthesis</fullName>
    </submittedName>
</protein>
<evidence type="ECO:0000259" key="1">
    <source>
        <dbReference type="Pfam" id="PF00535"/>
    </source>
</evidence>
<keyword evidence="2" id="KW-0808">Transferase</keyword>
<dbReference type="SUPFAM" id="SSF53448">
    <property type="entry name" value="Nucleotide-diphospho-sugar transferases"/>
    <property type="match status" value="1"/>
</dbReference>
<dbReference type="Proteomes" id="UP000295807">
    <property type="component" value="Unassembled WGS sequence"/>
</dbReference>
<dbReference type="Pfam" id="PF00535">
    <property type="entry name" value="Glycos_transf_2"/>
    <property type="match status" value="1"/>
</dbReference>
<dbReference type="InterPro" id="IPR050834">
    <property type="entry name" value="Glycosyltransf_2"/>
</dbReference>
<dbReference type="AlphaFoldDB" id="A0A4R3KZQ8"/>
<dbReference type="InterPro" id="IPR029044">
    <property type="entry name" value="Nucleotide-diphossugar_trans"/>
</dbReference>
<dbReference type="PANTHER" id="PTHR43685">
    <property type="entry name" value="GLYCOSYLTRANSFERASE"/>
    <property type="match status" value="1"/>
</dbReference>
<dbReference type="EMBL" id="SMAD01000001">
    <property type="protein sequence ID" value="TCS90120.1"/>
    <property type="molecule type" value="Genomic_DNA"/>
</dbReference>
<feature type="domain" description="Glycosyltransferase 2-like" evidence="1">
    <location>
        <begin position="26"/>
        <end position="157"/>
    </location>
</feature>
<dbReference type="OrthoDB" id="9815829at2"/>